<keyword evidence="3" id="KW-1133">Transmembrane helix</keyword>
<comment type="catalytic activity">
    <reaction evidence="2">
        <text>2 GTP = 3',3'-c-di-GMP + 2 diphosphate</text>
        <dbReference type="Rhea" id="RHEA:24898"/>
        <dbReference type="ChEBI" id="CHEBI:33019"/>
        <dbReference type="ChEBI" id="CHEBI:37565"/>
        <dbReference type="ChEBI" id="CHEBI:58805"/>
        <dbReference type="EC" id="2.7.7.65"/>
    </reaction>
</comment>
<dbReference type="eggNOG" id="COG3706">
    <property type="taxonomic scope" value="Bacteria"/>
</dbReference>
<dbReference type="CDD" id="cd01949">
    <property type="entry name" value="GGDEF"/>
    <property type="match status" value="1"/>
</dbReference>
<organism evidence="5 6">
    <name type="scientific">Zymomonas mobilis subsp. pomaceae (strain ATCC 29192 / DSM 22645 / JCM 10191 / CCUG 17912 / NBRC 13757 / NCIMB 11200 / NRRL B-4491 / Barker I)</name>
    <dbReference type="NCBI Taxonomy" id="579138"/>
    <lineage>
        <taxon>Bacteria</taxon>
        <taxon>Pseudomonadati</taxon>
        <taxon>Pseudomonadota</taxon>
        <taxon>Alphaproteobacteria</taxon>
        <taxon>Sphingomonadales</taxon>
        <taxon>Zymomonadaceae</taxon>
        <taxon>Zymomonas</taxon>
    </lineage>
</organism>
<dbReference type="InterPro" id="IPR000160">
    <property type="entry name" value="GGDEF_dom"/>
</dbReference>
<dbReference type="PANTHER" id="PTHR45138">
    <property type="entry name" value="REGULATORY COMPONENTS OF SENSORY TRANSDUCTION SYSTEM"/>
    <property type="match status" value="1"/>
</dbReference>
<dbReference type="SUPFAM" id="SSF63829">
    <property type="entry name" value="Calcium-dependent phosphotriesterase"/>
    <property type="match status" value="3"/>
</dbReference>
<dbReference type="NCBIfam" id="TIGR00254">
    <property type="entry name" value="GGDEF"/>
    <property type="match status" value="1"/>
</dbReference>
<dbReference type="Pfam" id="PF07495">
    <property type="entry name" value="Y_Y_Y"/>
    <property type="match status" value="1"/>
</dbReference>
<dbReference type="HOGENOM" id="CLU_000445_28_4_5"/>
<keyword evidence="3" id="KW-0812">Transmembrane</keyword>
<dbReference type="InterPro" id="IPR015943">
    <property type="entry name" value="WD40/YVTN_repeat-like_dom_sf"/>
</dbReference>
<dbReference type="AlphaFoldDB" id="F8EUW5"/>
<feature type="domain" description="GGDEF" evidence="4">
    <location>
        <begin position="880"/>
        <end position="1009"/>
    </location>
</feature>
<name>F8EUW5_ZYMMT</name>
<evidence type="ECO:0000256" key="3">
    <source>
        <dbReference type="SAM" id="Phobius"/>
    </source>
</evidence>
<dbReference type="EC" id="2.7.7.65" evidence="1"/>
<evidence type="ECO:0000259" key="4">
    <source>
        <dbReference type="PROSITE" id="PS50887"/>
    </source>
</evidence>
<dbReference type="PANTHER" id="PTHR45138:SF9">
    <property type="entry name" value="DIGUANYLATE CYCLASE DGCM-RELATED"/>
    <property type="match status" value="1"/>
</dbReference>
<dbReference type="SMART" id="SM00267">
    <property type="entry name" value="GGDEF"/>
    <property type="match status" value="1"/>
</dbReference>
<protein>
    <recommendedName>
        <fullName evidence="1">diguanylate cyclase</fullName>
        <ecNumber evidence="1">2.7.7.65</ecNumber>
    </recommendedName>
</protein>
<dbReference type="PATRIC" id="fig|579138.3.peg.367"/>
<dbReference type="FunFam" id="3.30.70.270:FF:000001">
    <property type="entry name" value="Diguanylate cyclase domain protein"/>
    <property type="match status" value="1"/>
</dbReference>
<dbReference type="GO" id="GO:0052621">
    <property type="term" value="F:diguanylate cyclase activity"/>
    <property type="evidence" value="ECO:0007669"/>
    <property type="project" value="UniProtKB-EC"/>
</dbReference>
<evidence type="ECO:0000313" key="5">
    <source>
        <dbReference type="EMBL" id="AEI37253.1"/>
    </source>
</evidence>
<feature type="transmembrane region" description="Helical" evidence="3">
    <location>
        <begin position="803"/>
        <end position="821"/>
    </location>
</feature>
<dbReference type="Pfam" id="PF07494">
    <property type="entry name" value="Reg_prop"/>
    <property type="match status" value="1"/>
</dbReference>
<sequence length="1009" mass="114083">MRKDVLVLLCISALLFFLEDVPLKAENSWSSWRPTYIQTVDVSSENHSLYNNIAAITKDKRGLIWIATKGSGLVRYDGQHADVFRYSPTEKFSLPDNVIHTLAPTYDGGLLLGTDVAGVIRFDPKDNKFYSYPTDGYHNLGNRIYRIIADKNGGYWVGSDIGLSHIDSDLKSTHQIFVFCQAHGTCTSQTKSIWQDDDGTVFIATNTAILRRLASEQQFHPVHFSNISSRKIAKLGISALYRDHRGRLWIGTETQGVFYQAANGTLQQRPELSADSSFIRYHSIRDFIETNKNELWIGTEGSGIVAFNEATEKVRSIHRDTENPEIANSDSICSFYREKSGNIWIATDGNVAFYNAAEDHVFNFDDRNNDNLKALASRNVYSILVTKKGQIWLGLSNGQIDWLDKKHDLVRHLKLKGPPSGESIHSLIEMNDGSILVGSKGLNVIDPDKLNITPYFIEDLPKNLVINILIQKNDEIYIGTSEGLFVYNVISKELNHFTHDNDNKDSLSNNRILDLAFNNKGVLAIATAKGFSFYYPDSHHFDNIFHDERNENTLPNDYIASLAIDHKIIWAGIRGGLIYNSEERIKAFLPFLAISLDKSSLIYETIQSLENDTRNRLWMAGNEKIAVFDKSSKKIHLLSQRDNSEKVTYYPHSIAVGPEGEMLFGGSNGLTVIDKTFNPDDIPAFPTDLALTDIEINEKKIVYGKLPESGQATYLPSHIRSLRLRFALLDYASSHQIHYSYRLVGQDTQWLDLPPDTPPFVIYSHLPGGNFVFEIKAVVPGLNKPVFEAKYPFIVAHSWYELWPIRIIFVILSICGIYFIITSQTKTLRKIIEKRTFELQITNKRLKALANTDELTGLLNRRAFTSIFNEFCANFAQDHKKFSVFILDIDHFKVINDRDGHLAGDIVIQYIASKISDNIRDRDVAARYGGEEFVVILPNTEIKTAEVVATRIGKIISDKPVIYQDKKIPVTVSIGLAMIKVDDTPDSLLERADKRLYSAKEQGRNRVSS</sequence>
<dbReference type="Pfam" id="PF00990">
    <property type="entry name" value="GGDEF"/>
    <property type="match status" value="1"/>
</dbReference>
<evidence type="ECO:0000256" key="2">
    <source>
        <dbReference type="ARBA" id="ARBA00034247"/>
    </source>
</evidence>
<dbReference type="InterPro" id="IPR029787">
    <property type="entry name" value="Nucleotide_cyclase"/>
</dbReference>
<proteinExistence type="predicted"/>
<dbReference type="Proteomes" id="UP000000491">
    <property type="component" value="Chromosome"/>
</dbReference>
<dbReference type="eggNOG" id="COG3292">
    <property type="taxonomic scope" value="Bacteria"/>
</dbReference>
<dbReference type="SUPFAM" id="SSF55073">
    <property type="entry name" value="Nucleotide cyclase"/>
    <property type="match status" value="1"/>
</dbReference>
<gene>
    <name evidence="5" type="ordered locus">Zymop_0350</name>
</gene>
<keyword evidence="3" id="KW-0472">Membrane</keyword>
<dbReference type="Gene3D" id="2.60.40.10">
    <property type="entry name" value="Immunoglobulins"/>
    <property type="match status" value="1"/>
</dbReference>
<accession>F8EUW5</accession>
<reference evidence="5 6" key="1">
    <citation type="journal article" date="2011" name="J. Bacteriol.">
        <title>Genome sequence of the ethanol-producing Zymomonas mobilis subsp. pomaceae lectotype strain ATCC 29192.</title>
        <authorList>
            <person name="Kouvelis V.N."/>
            <person name="Davenport K.W."/>
            <person name="Brettin T.S."/>
            <person name="Bruce D."/>
            <person name="Detter C."/>
            <person name="Han C.S."/>
            <person name="Nolan M."/>
            <person name="Tapia R."/>
            <person name="Damoulaki A."/>
            <person name="Kyrpides N.C."/>
            <person name="Typas M.A."/>
            <person name="Pappas K.M."/>
        </authorList>
    </citation>
    <scope>NUCLEOTIDE SEQUENCE [LARGE SCALE GENOMIC DNA]</scope>
    <source>
        <strain evidence="6">ATCC 29192 / DSM 22645 / JCM 10191 / CCUG 17912 / NBRC 13757 / NCIMB 11200 / NRRL B-4491 / Barker I</strain>
    </source>
</reference>
<dbReference type="EMBL" id="CP002865">
    <property type="protein sequence ID" value="AEI37253.1"/>
    <property type="molecule type" value="Genomic_DNA"/>
</dbReference>
<evidence type="ECO:0000256" key="1">
    <source>
        <dbReference type="ARBA" id="ARBA00012528"/>
    </source>
</evidence>
<dbReference type="STRING" id="579138.Zymop_0350"/>
<dbReference type="Gene3D" id="3.30.70.270">
    <property type="match status" value="1"/>
</dbReference>
<dbReference type="PROSITE" id="PS50887">
    <property type="entry name" value="GGDEF"/>
    <property type="match status" value="1"/>
</dbReference>
<dbReference type="KEGG" id="zmp:Zymop_0350"/>
<evidence type="ECO:0000313" key="6">
    <source>
        <dbReference type="Proteomes" id="UP000000491"/>
    </source>
</evidence>
<dbReference type="Gene3D" id="2.130.10.10">
    <property type="entry name" value="YVTN repeat-like/Quinoprotein amine dehydrogenase"/>
    <property type="match status" value="2"/>
</dbReference>
<dbReference type="InterPro" id="IPR013783">
    <property type="entry name" value="Ig-like_fold"/>
</dbReference>
<dbReference type="InterPro" id="IPR043128">
    <property type="entry name" value="Rev_trsase/Diguanyl_cyclase"/>
</dbReference>
<dbReference type="InterPro" id="IPR050469">
    <property type="entry name" value="Diguanylate_Cyclase"/>
</dbReference>
<dbReference type="InterPro" id="IPR011110">
    <property type="entry name" value="Reg_prop"/>
</dbReference>
<dbReference type="InterPro" id="IPR011123">
    <property type="entry name" value="Y_Y_Y"/>
</dbReference>